<name>A0A2X0ZZ93_9BACI</name>
<accession>A0A2X0ZZ93</accession>
<dbReference type="NCBIfam" id="TIGR02126">
    <property type="entry name" value="phgtail_TP901_1"/>
    <property type="match status" value="1"/>
</dbReference>
<dbReference type="Pfam" id="PF06199">
    <property type="entry name" value="Phage_tail_2"/>
    <property type="match status" value="1"/>
</dbReference>
<evidence type="ECO:0000313" key="2">
    <source>
        <dbReference type="EMBL" id="SPU38228.1"/>
    </source>
</evidence>
<organism evidence="2 3">
    <name type="scientific">Lysinibacillus capsici</name>
    <dbReference type="NCBI Taxonomy" id="2115968"/>
    <lineage>
        <taxon>Bacteria</taxon>
        <taxon>Bacillati</taxon>
        <taxon>Bacillota</taxon>
        <taxon>Bacilli</taxon>
        <taxon>Bacillales</taxon>
        <taxon>Bacillaceae</taxon>
        <taxon>Lysinibacillus</taxon>
    </lineage>
</organism>
<dbReference type="Gene3D" id="2.60.40.1080">
    <property type="match status" value="1"/>
</dbReference>
<dbReference type="AlphaFoldDB" id="A0A2X0ZZ93"/>
<reference evidence="2 3" key="1">
    <citation type="submission" date="2018-06" db="EMBL/GenBank/DDBJ databases">
        <authorList>
            <consortium name="Pathogen Informatics"/>
            <person name="Doyle S."/>
        </authorList>
    </citation>
    <scope>NUCLEOTIDE SEQUENCE [LARGE SCALE GENOMIC DNA]</scope>
    <source>
        <strain evidence="2 3">NCTC7582</strain>
    </source>
</reference>
<dbReference type="EC" id="3.2.1.83" evidence="2"/>
<dbReference type="SUPFAM" id="SSF49373">
    <property type="entry name" value="Invasin/intimin cell-adhesion fragments"/>
    <property type="match status" value="1"/>
</dbReference>
<proteinExistence type="predicted"/>
<keyword evidence="2" id="KW-0326">Glycosidase</keyword>
<feature type="domain" description="BIG2" evidence="1">
    <location>
        <begin position="176"/>
        <end position="253"/>
    </location>
</feature>
<evidence type="ECO:0000313" key="3">
    <source>
        <dbReference type="Proteomes" id="UP000251431"/>
    </source>
</evidence>
<dbReference type="InterPro" id="IPR008964">
    <property type="entry name" value="Invasin/intimin_cell_adhesion"/>
</dbReference>
<dbReference type="Pfam" id="PF02368">
    <property type="entry name" value="Big_2"/>
    <property type="match status" value="1"/>
</dbReference>
<dbReference type="SMART" id="SM00635">
    <property type="entry name" value="BID_2"/>
    <property type="match status" value="1"/>
</dbReference>
<dbReference type="GO" id="GO:0033918">
    <property type="term" value="F:kappa-carrageenase activity"/>
    <property type="evidence" value="ECO:0007669"/>
    <property type="project" value="UniProtKB-EC"/>
</dbReference>
<dbReference type="EMBL" id="UAQE01000004">
    <property type="protein sequence ID" value="SPU38228.1"/>
    <property type="molecule type" value="Genomic_DNA"/>
</dbReference>
<keyword evidence="2" id="KW-0378">Hydrolase</keyword>
<sequence>MARLNGKDSLLLVQPTDNALGAEGFLIGDQTEHTHSYERELTDEQTKFGRILGPGQLSESLDVTFYGNPDDPGQTAVLESIQKGTQLKIWEVQKHLNKNGKHNSLFAYTYVESLEKSAPTDNFLEISATLQVLNTTKKGELNPLPDDVLNFGDYDFEAPGEKTGEFNGEETTTPVAVTGLSVNPTTLTVSEGRTESIVANVVPVNATNKSVTYTSSDEAIATVNVQGVVTGVAEGSATITATTVDGGFTATTAVTVTI</sequence>
<dbReference type="InterPro" id="IPR003343">
    <property type="entry name" value="Big_2"/>
</dbReference>
<dbReference type="RefSeq" id="WP_112118275.1">
    <property type="nucleotide sequence ID" value="NZ_UAQE01000004.1"/>
</dbReference>
<gene>
    <name evidence="2" type="primary">cgkA</name>
    <name evidence="2" type="ORF">NCTC7582_04182</name>
</gene>
<dbReference type="Proteomes" id="UP000251431">
    <property type="component" value="Unassembled WGS sequence"/>
</dbReference>
<protein>
    <submittedName>
        <fullName evidence="2">Phage major tail protein</fullName>
        <ecNumber evidence="2">3.2.1.83</ecNumber>
    </submittedName>
</protein>
<evidence type="ECO:0000259" key="1">
    <source>
        <dbReference type="SMART" id="SM00635"/>
    </source>
</evidence>
<dbReference type="InterPro" id="IPR011855">
    <property type="entry name" value="Phgtail_TP901_1"/>
</dbReference>